<evidence type="ECO:0000256" key="4">
    <source>
        <dbReference type="ARBA" id="ARBA00022927"/>
    </source>
</evidence>
<dbReference type="PANTHER" id="PTHR31431:SF1">
    <property type="entry name" value="NUCLEOPORIN NUP188"/>
    <property type="match status" value="1"/>
</dbReference>
<evidence type="ECO:0000313" key="10">
    <source>
        <dbReference type="Proteomes" id="UP001216638"/>
    </source>
</evidence>
<comment type="subcellular location">
    <subcellularLocation>
        <location evidence="1">Nucleus</location>
        <location evidence="1">Nuclear pore complex</location>
    </subcellularLocation>
</comment>
<protein>
    <recommendedName>
        <fullName evidence="8">Nucleoporin Nup188 N-terminal subdomain III domain-containing protein</fullName>
    </recommendedName>
</protein>
<keyword evidence="3" id="KW-0509">mRNA transport</keyword>
<dbReference type="GO" id="GO:0006606">
    <property type="term" value="P:protein import into nucleus"/>
    <property type="evidence" value="ECO:0007669"/>
    <property type="project" value="TreeGrafter"/>
</dbReference>
<dbReference type="Pfam" id="PF21093">
    <property type="entry name" value="Nup188_N-subdom_III"/>
    <property type="match status" value="1"/>
</dbReference>
<keyword evidence="5" id="KW-0811">Translocation</keyword>
<dbReference type="Proteomes" id="UP001216638">
    <property type="component" value="Chromosome 2"/>
</dbReference>
<dbReference type="GO" id="GO:0017056">
    <property type="term" value="F:structural constituent of nuclear pore"/>
    <property type="evidence" value="ECO:0007669"/>
    <property type="project" value="InterPro"/>
</dbReference>
<dbReference type="GO" id="GO:0044611">
    <property type="term" value="C:nuclear pore inner ring"/>
    <property type="evidence" value="ECO:0007669"/>
    <property type="project" value="TreeGrafter"/>
</dbReference>
<evidence type="ECO:0000256" key="1">
    <source>
        <dbReference type="ARBA" id="ARBA00004567"/>
    </source>
</evidence>
<evidence type="ECO:0000259" key="8">
    <source>
        <dbReference type="Pfam" id="PF21093"/>
    </source>
</evidence>
<organism evidence="9 10">
    <name type="scientific">Malassezia brasiliensis</name>
    <dbReference type="NCBI Taxonomy" id="1821822"/>
    <lineage>
        <taxon>Eukaryota</taxon>
        <taxon>Fungi</taxon>
        <taxon>Dikarya</taxon>
        <taxon>Basidiomycota</taxon>
        <taxon>Ustilaginomycotina</taxon>
        <taxon>Malasseziomycetes</taxon>
        <taxon>Malasseziales</taxon>
        <taxon>Malasseziaceae</taxon>
        <taxon>Malassezia</taxon>
    </lineage>
</organism>
<sequence length="1931" mass="204241">MVEQQTGGASTPAAAADAFVSFHDLYEQLERAYHTQPPSELQALLEQRLPQLRACGAALPTRSASARAALDKDTVRVRGVDVRVDDVQRELTRAISDRFDVDEGEALALLRTFLESEHRALDTLGTARGTDGAFTEFLDAFTVFFFEEQLAVIRCISALLRISEDAQNELYTMAHAVLDQFADASFAMQVLEWFERETQEALPPAIRNDVRYTLLWARQGLCKQLALLEVAFLLYYGRLQPTAAFTLAALRTIQRTQFGQRQANAGFLDVPSSVLVECVAHLLLFLAIECLNLEAALEPLDTAPHADDAALAPLVADPEAVEGALEVLDGAASLVYYAPLLLGYALLLRRLDERLEAAPDARLAAVIAVHDGGAPMWRRLVHGALDPSMDLFGVLHALLASPLLGGTDSAVLGASDLSALAYRAVFKGLLLTLTELVQPEYLGDYDALVRLYGAAFGAGRETLAPDAAEGVASLCLQFWTADLPYETRASTLTTARRRFPACFLPLVQLAYALSGNAAPDAFRVPVPGSAAAEASAATLDYLAQLPTLALVLPPGAPGLAPYEILDTPGAPGVQYVVRRAMPVPCTRLFLPVGTRGTLVSPLGASPSVVLWHLPEPVSAWRVLRDVLALYAAPPAAPATPQRADEEVWASAAAHRAPPDALSPDCVPGDAAVAAQIADTLGAVLGADEGLAAALLVHLEDDDAADAPRLVAIALDLLRVALPQAPIPTRLVCAAYRIVQRVLPLQPNEVWQRIRSSNVVLGSPGGVPLRASQASLSSAHAGAFSRLLDAEVRTGAFAGTLALLDLLNALVDEVLRALYTDAPPLLAVKSEVLVRAVQWVADAVWPAYQRWTYAVPRESLEIGRRCVRLFTRLCEEPHLPPAMQPLVALLDTLFGAQCAAARLRPLLAALATSDAEIAALYRAGHTYDARLAEELVEAYLHLACVLVDRHRAAHDAAQAPPHPLVTLFFQPTHVEVHGAGAPVRRSLASMVLQYISAPVPASVACAAAHLTTAMCHVANAPRDARTSLAGTLGSTHELEQVVRRLLGVLENTYGDETLRVAVWRLLSALADSQPALATLLLTGAHRTSHAGAEKPAPADAPRAATALQLAIDGMAIATELWDSAPRLLDALLQFLGVAWAHASEHATAFRPLHADTQLFDALGTLLARPTEPVPVTPASQDAVADAPIELDDAAAAVQTYAYRVLVQARALHLVQMDAQRSTSSASARILRTLTADAPQFARRLCAAFATDVEAAHAIEEHLEALVPSVPLAPLRKPPRADAFDARRTFGCAYVYAREAYLEKLYFLPEDVRHDATVLLSSASLAWSRADAQAAREAAWTACLGTCAPALDAPARGGGAPAPAAGAAWLAAARGVFEQAVDAPRDAPPAALVPRVRVAAVLLAAAWAHGTPASFDETVALLATLLEHPAYADAPSALGTPLAELVLVACAAARRAAPDAHAPPTPALAAVATRALAMLSGVAARAALYAPGSADAHGADAELQVLVAAVQHAAQRPRLAAAWAAPLRAARVLPTCLALLARAPRAPLDGDAWAPVHVLYLAPLLQLCTTLAAQRATCELLAESGVVFALCSNALSAELEQGTLATALPTGDINPLHAHWLAALQIVASLTETLAASQAAAGAHFVEGDACAFVQLYAPQLRRTLYYTLPTPHGAHAAPALDLAQLFEYRAVLRVLHAMHRAKARATPLPLHAELVERLPWVLQQLGYLYTHPRELHTLLGLPEHAEKADGAPTDADADWQAVVPLATDALVDAIATLLALLWDLSGTGVVLLDDIAEWPVLPALIAPVLHTTPSSPASLGTLLEIASALSDAARAPPAKAARRAMLSTALAQCIGLCATQAVLWARGPLPPDASDACRAQTSVAETEIASGLGRDVDAAIRAAQGACTPEDRPVLDVLHRFAQQYLGASRSE</sequence>
<dbReference type="InterPro" id="IPR048883">
    <property type="entry name" value="Nup188_N-subdom_III"/>
</dbReference>
<evidence type="ECO:0000256" key="7">
    <source>
        <dbReference type="ARBA" id="ARBA00023242"/>
    </source>
</evidence>
<accession>A0AAF0IPX0</accession>
<dbReference type="EMBL" id="CP119952">
    <property type="protein sequence ID" value="WFC95371.1"/>
    <property type="molecule type" value="Genomic_DNA"/>
</dbReference>
<keyword evidence="7" id="KW-0539">Nucleus</keyword>
<evidence type="ECO:0000256" key="5">
    <source>
        <dbReference type="ARBA" id="ARBA00023010"/>
    </source>
</evidence>
<name>A0AAF0IPX0_9BASI</name>
<dbReference type="PANTHER" id="PTHR31431">
    <property type="entry name" value="NUCLEOPORIN NUP188 HOMOLOG"/>
    <property type="match status" value="1"/>
</dbReference>
<keyword evidence="2" id="KW-0813">Transport</keyword>
<evidence type="ECO:0000256" key="3">
    <source>
        <dbReference type="ARBA" id="ARBA00022816"/>
    </source>
</evidence>
<evidence type="ECO:0000256" key="2">
    <source>
        <dbReference type="ARBA" id="ARBA00022448"/>
    </source>
</evidence>
<dbReference type="InterPro" id="IPR044840">
    <property type="entry name" value="Nup188"/>
</dbReference>
<keyword evidence="4" id="KW-0653">Protein transport</keyword>
<dbReference type="Gene3D" id="1.25.10.70">
    <property type="match status" value="1"/>
</dbReference>
<feature type="domain" description="Nucleoporin Nup188 N-terminal subdomain III" evidence="8">
    <location>
        <begin position="708"/>
        <end position="1082"/>
    </location>
</feature>
<keyword evidence="10" id="KW-1185">Reference proteome</keyword>
<evidence type="ECO:0000256" key="6">
    <source>
        <dbReference type="ARBA" id="ARBA00023132"/>
    </source>
</evidence>
<evidence type="ECO:0000313" key="9">
    <source>
        <dbReference type="EMBL" id="WFC95371.1"/>
    </source>
</evidence>
<dbReference type="GO" id="GO:0051028">
    <property type="term" value="P:mRNA transport"/>
    <property type="evidence" value="ECO:0007669"/>
    <property type="project" value="UniProtKB-KW"/>
</dbReference>
<proteinExistence type="predicted"/>
<keyword evidence="6" id="KW-0906">Nuclear pore complex</keyword>
<dbReference type="GO" id="GO:0006405">
    <property type="term" value="P:RNA export from nucleus"/>
    <property type="evidence" value="ECO:0007669"/>
    <property type="project" value="TreeGrafter"/>
</dbReference>
<gene>
    <name evidence="9" type="ORF">MBRA1_002019</name>
</gene>
<reference evidence="9" key="1">
    <citation type="submission" date="2023-03" db="EMBL/GenBank/DDBJ databases">
        <title>Mating type loci evolution in Malassezia.</title>
        <authorList>
            <person name="Coelho M.A."/>
        </authorList>
    </citation>
    <scope>NUCLEOTIDE SEQUENCE</scope>
    <source>
        <strain evidence="9">CBS 14135</strain>
    </source>
</reference>